<evidence type="ECO:0000313" key="2">
    <source>
        <dbReference type="Proteomes" id="UP000663846"/>
    </source>
</evidence>
<name>A0A8H3A6C2_9AGAM</name>
<dbReference type="Proteomes" id="UP000663846">
    <property type="component" value="Unassembled WGS sequence"/>
</dbReference>
<gene>
    <name evidence="1" type="ORF">RDB_LOCUS40245</name>
</gene>
<accession>A0A8H3A6C2</accession>
<dbReference type="EMBL" id="CAJMWS010000265">
    <property type="protein sequence ID" value="CAE6387591.1"/>
    <property type="molecule type" value="Genomic_DNA"/>
</dbReference>
<organism evidence="1 2">
    <name type="scientific">Rhizoctonia solani</name>
    <dbReference type="NCBI Taxonomy" id="456999"/>
    <lineage>
        <taxon>Eukaryota</taxon>
        <taxon>Fungi</taxon>
        <taxon>Dikarya</taxon>
        <taxon>Basidiomycota</taxon>
        <taxon>Agaricomycotina</taxon>
        <taxon>Agaricomycetes</taxon>
        <taxon>Cantharellales</taxon>
        <taxon>Ceratobasidiaceae</taxon>
        <taxon>Rhizoctonia</taxon>
    </lineage>
</organism>
<dbReference type="AlphaFoldDB" id="A0A8H3A6C2"/>
<proteinExistence type="predicted"/>
<protein>
    <submittedName>
        <fullName evidence="1">Uncharacterized protein</fullName>
    </submittedName>
</protein>
<evidence type="ECO:0000313" key="1">
    <source>
        <dbReference type="EMBL" id="CAE6387591.1"/>
    </source>
</evidence>
<sequence>MSSSALSQPLLASSAAATHFLDRVAEELGIIDRTSQIRVKFPGEWRDPSSDPGTVGKWYRLQGECTRFQTAQYRKFKKFVQHECIVFPLFNDLGQSAKWFCLVERTPDPRFKDRIHAISASGTDAHDLIQVFHRTSNEYRTVEQDSIIVASIDYPQTLDLYHVLIICWAIGMSPKAQRYTLPQFNCYFFSWTIILCLARYAAGWEIAYHSCARDIKEEILKSVKNSDSTTQAKLILILSKIRGSSIEESQNQLPLLETLRAELGSEGFSSALGRSIRSMLWEENGPSFVRTALRGRLKVLADKTVDLLVGGMGLDDELPLLDQKRGSGSRSIHRYSLEAAKIFHRDAWNQAPGHVKELQRRMSNQSRSIEDAGAPKSLARRIGASRGVILALMPVFVAQYGYQGAYLAA</sequence>
<comment type="caution">
    <text evidence="1">The sequence shown here is derived from an EMBL/GenBank/DDBJ whole genome shotgun (WGS) entry which is preliminary data.</text>
</comment>
<reference evidence="1" key="1">
    <citation type="submission" date="2021-01" db="EMBL/GenBank/DDBJ databases">
        <authorList>
            <person name="Kaushik A."/>
        </authorList>
    </citation>
    <scope>NUCLEOTIDE SEQUENCE</scope>
    <source>
        <strain evidence="1">AG1-1C</strain>
    </source>
</reference>